<dbReference type="PANTHER" id="PTHR33741">
    <property type="entry name" value="TRANSMEMBRANE PROTEIN DDB_G0269096-RELATED"/>
    <property type="match status" value="1"/>
</dbReference>
<keyword evidence="4" id="KW-1185">Reference proteome</keyword>
<evidence type="ECO:0000256" key="1">
    <source>
        <dbReference type="SAM" id="Phobius"/>
    </source>
</evidence>
<accession>A0A7X3LQS3</accession>
<proteinExistence type="predicted"/>
<keyword evidence="1" id="KW-1133">Transmembrane helix</keyword>
<dbReference type="PANTHER" id="PTHR33741:SF5">
    <property type="entry name" value="TRANSMEMBRANE PROTEIN DDB_G0269096-RELATED"/>
    <property type="match status" value="1"/>
</dbReference>
<gene>
    <name evidence="3" type="ORF">GR183_00570</name>
</gene>
<feature type="transmembrane region" description="Helical" evidence="1">
    <location>
        <begin position="64"/>
        <end position="82"/>
    </location>
</feature>
<evidence type="ECO:0000313" key="3">
    <source>
        <dbReference type="EMBL" id="MXN63383.1"/>
    </source>
</evidence>
<dbReference type="Pfam" id="PF04982">
    <property type="entry name" value="TM_HPP"/>
    <property type="match status" value="1"/>
</dbReference>
<feature type="transmembrane region" description="Helical" evidence="1">
    <location>
        <begin position="89"/>
        <end position="110"/>
    </location>
</feature>
<name>A0A7X3LQS3_9HYPH</name>
<keyword evidence="1" id="KW-0472">Membrane</keyword>
<organism evidence="3 4">
    <name type="scientific">Stappia sediminis</name>
    <dbReference type="NCBI Taxonomy" id="2692190"/>
    <lineage>
        <taxon>Bacteria</taxon>
        <taxon>Pseudomonadati</taxon>
        <taxon>Pseudomonadota</taxon>
        <taxon>Alphaproteobacteria</taxon>
        <taxon>Hyphomicrobiales</taxon>
        <taxon>Stappiaceae</taxon>
        <taxon>Stappia</taxon>
    </lineage>
</organism>
<evidence type="ECO:0000313" key="4">
    <source>
        <dbReference type="Proteomes" id="UP000433101"/>
    </source>
</evidence>
<dbReference type="InterPro" id="IPR007065">
    <property type="entry name" value="HPP"/>
</dbReference>
<evidence type="ECO:0000259" key="2">
    <source>
        <dbReference type="Pfam" id="PF04982"/>
    </source>
</evidence>
<feature type="transmembrane region" description="Helical" evidence="1">
    <location>
        <begin position="12"/>
        <end position="33"/>
    </location>
</feature>
<comment type="caution">
    <text evidence="3">The sequence shown here is derived from an EMBL/GenBank/DDBJ whole genome shotgun (WGS) entry which is preliminary data.</text>
</comment>
<protein>
    <submittedName>
        <fullName evidence="3">HPP family protein</fullName>
    </submittedName>
</protein>
<dbReference type="AlphaFoldDB" id="A0A7X3LQS3"/>
<dbReference type="InterPro" id="IPR058581">
    <property type="entry name" value="TM_HPP"/>
</dbReference>
<dbReference type="Proteomes" id="UP000433101">
    <property type="component" value="Unassembled WGS sequence"/>
</dbReference>
<dbReference type="EMBL" id="WUMV01000001">
    <property type="protein sequence ID" value="MXN63383.1"/>
    <property type="molecule type" value="Genomic_DNA"/>
</dbReference>
<feature type="domain" description="HPP transmembrane region" evidence="2">
    <location>
        <begin position="10"/>
        <end position="158"/>
    </location>
</feature>
<sequence>MLSYFTRLQPTASARSVTLAGLGSLVAIASLALITDTTNLSLMMAPFGASCVLLFSVPNSPLSQPANVIGGHILSAIIGLSLRALLPDVWWAAGLAVGIAIAAMAALRITHPPAGANPLVIFAGDPEIGFLLMPVLSGAGILVAGATVFHRLSGTPYPMRKP</sequence>
<feature type="transmembrane region" description="Helical" evidence="1">
    <location>
        <begin position="130"/>
        <end position="152"/>
    </location>
</feature>
<keyword evidence="1" id="KW-0812">Transmembrane</keyword>
<dbReference type="RefSeq" id="WP_160773643.1">
    <property type="nucleotide sequence ID" value="NZ_WUMV01000001.1"/>
</dbReference>
<reference evidence="3 4" key="1">
    <citation type="submission" date="2019-12" db="EMBL/GenBank/DDBJ databases">
        <authorList>
            <person name="Li M."/>
        </authorList>
    </citation>
    <scope>NUCLEOTIDE SEQUENCE [LARGE SCALE GENOMIC DNA]</scope>
    <source>
        <strain evidence="3 4">GBMRC 2046</strain>
    </source>
</reference>